<proteinExistence type="predicted"/>
<dbReference type="EMBL" id="JACTNZ010000005">
    <property type="protein sequence ID" value="KAG5547825.1"/>
    <property type="molecule type" value="Genomic_DNA"/>
</dbReference>
<dbReference type="Proteomes" id="UP000823749">
    <property type="component" value="Chromosome 5"/>
</dbReference>
<accession>A0AAV6K5S6</accession>
<gene>
    <name evidence="1" type="ORF">RHGRI_013493</name>
</gene>
<protein>
    <submittedName>
        <fullName evidence="1">Uncharacterized protein</fullName>
    </submittedName>
</protein>
<sequence length="123" mass="13963">MVFQLHCNFRITFDFNLFVSVFQNEILMLENVLKFSIRASAIEQATIKAHHDLVIHENTSAWFLCRELPCPYSLPSPLLMTLPLGPVVNKSSAITANHHPPLKYCDQPLPSIAFANHHHLLCS</sequence>
<dbReference type="AlphaFoldDB" id="A0AAV6K5S6"/>
<comment type="caution">
    <text evidence="1">The sequence shown here is derived from an EMBL/GenBank/DDBJ whole genome shotgun (WGS) entry which is preliminary data.</text>
</comment>
<reference evidence="1" key="1">
    <citation type="submission" date="2020-08" db="EMBL/GenBank/DDBJ databases">
        <title>Plant Genome Project.</title>
        <authorList>
            <person name="Zhang R.-G."/>
        </authorList>
    </citation>
    <scope>NUCLEOTIDE SEQUENCE</scope>
    <source>
        <strain evidence="1">WSP0</strain>
        <tissue evidence="1">Leaf</tissue>
    </source>
</reference>
<organism evidence="1 2">
    <name type="scientific">Rhododendron griersonianum</name>
    <dbReference type="NCBI Taxonomy" id="479676"/>
    <lineage>
        <taxon>Eukaryota</taxon>
        <taxon>Viridiplantae</taxon>
        <taxon>Streptophyta</taxon>
        <taxon>Embryophyta</taxon>
        <taxon>Tracheophyta</taxon>
        <taxon>Spermatophyta</taxon>
        <taxon>Magnoliopsida</taxon>
        <taxon>eudicotyledons</taxon>
        <taxon>Gunneridae</taxon>
        <taxon>Pentapetalae</taxon>
        <taxon>asterids</taxon>
        <taxon>Ericales</taxon>
        <taxon>Ericaceae</taxon>
        <taxon>Ericoideae</taxon>
        <taxon>Rhodoreae</taxon>
        <taxon>Rhododendron</taxon>
    </lineage>
</organism>
<evidence type="ECO:0000313" key="1">
    <source>
        <dbReference type="EMBL" id="KAG5547825.1"/>
    </source>
</evidence>
<evidence type="ECO:0000313" key="2">
    <source>
        <dbReference type="Proteomes" id="UP000823749"/>
    </source>
</evidence>
<name>A0AAV6K5S6_9ERIC</name>
<keyword evidence="2" id="KW-1185">Reference proteome</keyword>